<evidence type="ECO:0000313" key="3">
    <source>
        <dbReference type="Proteomes" id="UP000271624"/>
    </source>
</evidence>
<dbReference type="Gene3D" id="1.25.40.10">
    <property type="entry name" value="Tetratricopeptide repeat domain"/>
    <property type="match status" value="1"/>
</dbReference>
<dbReference type="Gene3D" id="3.40.50.12710">
    <property type="match status" value="1"/>
</dbReference>
<dbReference type="SUPFAM" id="SSF48452">
    <property type="entry name" value="TPR-like"/>
    <property type="match status" value="1"/>
</dbReference>
<dbReference type="InterPro" id="IPR019734">
    <property type="entry name" value="TPR_rpt"/>
</dbReference>
<evidence type="ECO:0000256" key="1">
    <source>
        <dbReference type="PROSITE-ProRule" id="PRU00339"/>
    </source>
</evidence>
<dbReference type="PROSITE" id="PS50005">
    <property type="entry name" value="TPR"/>
    <property type="match status" value="2"/>
</dbReference>
<dbReference type="Proteomes" id="UP000271624">
    <property type="component" value="Unassembled WGS sequence"/>
</dbReference>
<evidence type="ECO:0008006" key="4">
    <source>
        <dbReference type="Google" id="ProtNLM"/>
    </source>
</evidence>
<dbReference type="InterPro" id="IPR029063">
    <property type="entry name" value="SAM-dependent_MTases_sf"/>
</dbReference>
<gene>
    <name evidence="2" type="ORF">DSM106972_097960</name>
</gene>
<keyword evidence="3" id="KW-1185">Reference proteome</keyword>
<dbReference type="AlphaFoldDB" id="A0A433UGB6"/>
<evidence type="ECO:0000313" key="2">
    <source>
        <dbReference type="EMBL" id="RUS92871.1"/>
    </source>
</evidence>
<accession>A0A433UGB6</accession>
<protein>
    <recommendedName>
        <fullName evidence="4">Tetratricopeptide repeat protein</fullName>
    </recommendedName>
</protein>
<sequence length="534" mass="62469">MVYDLNSFVLQKDTLLSESKSWQYQKDFFNDQGINAWAGKVPFYITSNPYIANSYANIIIRFFQDCIHKDIYNPSEPFYIIELGAGSGTFSFYVIKRLLELQKALYLTDIKFVYVMTDFTDNNIQYWQDHRAFHSYIEKGLLDFARFDVETDTEINLIRSNKVLSADTRRPMNSYVKNPLIVLANYIFDTVSQDIFRVSQGKFQAALATLSTQKDNVQDNKPIELEQLKVEFSYVDSNIPFYQDQHLDAVLSHYQNQIDDGYFLFPVGSLRCIRRLMDISNHKLCLITSDKGYSRYGDLHQQEEPCCTFHGSFSMMVDFRAIAQYFKQCGGDYYHQFTEQSLNTSVFLQGFDLQTMPETRQAVETFLDAFGHATVFRLYEHINLTKSFSTLETLLTFLSTTQWDPHVFNSSFDLIINQIRSEYTSHAVVKDLAFIMEKIAVNFYYIPYSIDTLFNIALFFQEIGEYEKALHYYYQSINYYGKNDVTLYNMGLCHYFLNKPERALEMFGVAVKLNPNYIMARGWISQIESEMCEQ</sequence>
<dbReference type="InterPro" id="IPR011990">
    <property type="entry name" value="TPR-like_helical_dom_sf"/>
</dbReference>
<feature type="repeat" description="TPR" evidence="1">
    <location>
        <begin position="484"/>
        <end position="517"/>
    </location>
</feature>
<comment type="caution">
    <text evidence="2">The sequence shown here is derived from an EMBL/GenBank/DDBJ whole genome shotgun (WGS) entry which is preliminary data.</text>
</comment>
<dbReference type="SMART" id="SM00028">
    <property type="entry name" value="TPR"/>
    <property type="match status" value="2"/>
</dbReference>
<dbReference type="Pfam" id="PF13174">
    <property type="entry name" value="TPR_6"/>
    <property type="match status" value="1"/>
</dbReference>
<dbReference type="SUPFAM" id="SSF53335">
    <property type="entry name" value="S-adenosyl-L-methionine-dependent methyltransferases"/>
    <property type="match status" value="1"/>
</dbReference>
<dbReference type="InterPro" id="IPR038375">
    <property type="entry name" value="NDUFAF7_sf"/>
</dbReference>
<keyword evidence="1" id="KW-0802">TPR repeat</keyword>
<organism evidence="2 3">
    <name type="scientific">Dulcicalothrix desertica PCC 7102</name>
    <dbReference type="NCBI Taxonomy" id="232991"/>
    <lineage>
        <taxon>Bacteria</taxon>
        <taxon>Bacillati</taxon>
        <taxon>Cyanobacteriota</taxon>
        <taxon>Cyanophyceae</taxon>
        <taxon>Nostocales</taxon>
        <taxon>Calotrichaceae</taxon>
        <taxon>Dulcicalothrix</taxon>
    </lineage>
</organism>
<dbReference type="RefSeq" id="WP_127087687.1">
    <property type="nucleotide sequence ID" value="NZ_RSCL01000067.1"/>
</dbReference>
<feature type="repeat" description="TPR" evidence="1">
    <location>
        <begin position="450"/>
        <end position="483"/>
    </location>
</feature>
<dbReference type="Pfam" id="PF13181">
    <property type="entry name" value="TPR_8"/>
    <property type="match status" value="1"/>
</dbReference>
<dbReference type="OrthoDB" id="655905at2"/>
<proteinExistence type="predicted"/>
<dbReference type="EMBL" id="RSCL01000067">
    <property type="protein sequence ID" value="RUS92871.1"/>
    <property type="molecule type" value="Genomic_DNA"/>
</dbReference>
<name>A0A433UGB6_9CYAN</name>
<reference evidence="2" key="1">
    <citation type="submission" date="2018-12" db="EMBL/GenBank/DDBJ databases">
        <authorList>
            <person name="Will S."/>
            <person name="Neumann-Schaal M."/>
            <person name="Henke P."/>
        </authorList>
    </citation>
    <scope>NUCLEOTIDE SEQUENCE</scope>
    <source>
        <strain evidence="2">PCC 7102</strain>
    </source>
</reference>
<reference evidence="2" key="2">
    <citation type="journal article" date="2019" name="Genome Biol. Evol.">
        <title>Day and night: Metabolic profiles and evolutionary relationships of six axenic non-marine cyanobacteria.</title>
        <authorList>
            <person name="Will S.E."/>
            <person name="Henke P."/>
            <person name="Boedeker C."/>
            <person name="Huang S."/>
            <person name="Brinkmann H."/>
            <person name="Rohde M."/>
            <person name="Jarek M."/>
            <person name="Friedl T."/>
            <person name="Seufert S."/>
            <person name="Schumacher M."/>
            <person name="Overmann J."/>
            <person name="Neumann-Schaal M."/>
            <person name="Petersen J."/>
        </authorList>
    </citation>
    <scope>NUCLEOTIDE SEQUENCE [LARGE SCALE GENOMIC DNA]</scope>
    <source>
        <strain evidence="2">PCC 7102</strain>
    </source>
</reference>